<organism evidence="4 5">
    <name type="scientific">Metabacillus elymi</name>
    <dbReference type="NCBI Taxonomy" id="2745198"/>
    <lineage>
        <taxon>Bacteria</taxon>
        <taxon>Bacillati</taxon>
        <taxon>Bacillota</taxon>
        <taxon>Bacilli</taxon>
        <taxon>Bacillales</taxon>
        <taxon>Bacillaceae</taxon>
        <taxon>Metabacillus</taxon>
    </lineage>
</organism>
<dbReference type="Gene3D" id="3.10.129.10">
    <property type="entry name" value="Hotdog Thioesterase"/>
    <property type="match status" value="1"/>
</dbReference>
<evidence type="ECO:0000256" key="1">
    <source>
        <dbReference type="ARBA" id="ARBA00008324"/>
    </source>
</evidence>
<dbReference type="InterPro" id="IPR006683">
    <property type="entry name" value="Thioestr_dom"/>
</dbReference>
<dbReference type="EMBL" id="CP055263">
    <property type="protein sequence ID" value="QNF30834.1"/>
    <property type="molecule type" value="Genomic_DNA"/>
</dbReference>
<keyword evidence="2" id="KW-0378">Hydrolase</keyword>
<evidence type="ECO:0000256" key="2">
    <source>
        <dbReference type="ARBA" id="ARBA00022801"/>
    </source>
</evidence>
<protein>
    <submittedName>
        <fullName evidence="4">Hotdog fold thioesterase</fullName>
    </submittedName>
</protein>
<evidence type="ECO:0000313" key="4">
    <source>
        <dbReference type="EMBL" id="QNF30834.1"/>
    </source>
</evidence>
<dbReference type="PANTHER" id="PTHR43240">
    <property type="entry name" value="1,4-DIHYDROXY-2-NAPHTHOYL-COA THIOESTERASE 1"/>
    <property type="match status" value="1"/>
</dbReference>
<dbReference type="CDD" id="cd03443">
    <property type="entry name" value="PaaI_thioesterase"/>
    <property type="match status" value="1"/>
</dbReference>
<sequence>MRGYKMDYNVKNTLMEALGITVTSVSNDGVVATMPVDHRTHQPFGLLHGGASVALAETAASIGAYYLVDHETETCVGLEINANHIRGKKSGTVTAHAKPVHRGKTTMVWEIKIVDEENELICISRCTMAVLKKKN</sequence>
<gene>
    <name evidence="4" type="ORF">HUW50_04470</name>
</gene>
<dbReference type="Proteomes" id="UP000515490">
    <property type="component" value="Chromosome"/>
</dbReference>
<evidence type="ECO:0000313" key="5">
    <source>
        <dbReference type="Proteomes" id="UP000515490"/>
    </source>
</evidence>
<dbReference type="Pfam" id="PF03061">
    <property type="entry name" value="4HBT"/>
    <property type="match status" value="1"/>
</dbReference>
<evidence type="ECO:0000259" key="3">
    <source>
        <dbReference type="Pfam" id="PF03061"/>
    </source>
</evidence>
<proteinExistence type="inferred from homology"/>
<feature type="domain" description="Thioesterase" evidence="3">
    <location>
        <begin position="44"/>
        <end position="122"/>
    </location>
</feature>
<accession>A0ABX6SA65</accession>
<reference evidence="4 5" key="1">
    <citation type="submission" date="2020-06" db="EMBL/GenBank/DDBJ databases">
        <title>Metabacillus dokdonensis sp. nov., isolated from the rhizosphere of Elymus tsukushiensis, a plant native to the Dokdo Islands, Republic of Korea.</title>
        <authorList>
            <person name="Lee S.Y."/>
            <person name="Hwang Y.J."/>
            <person name="Son J.S."/>
            <person name="Ghim S.Y."/>
        </authorList>
    </citation>
    <scope>NUCLEOTIDE SEQUENCE [LARGE SCALE GENOMIC DNA]</scope>
    <source>
        <strain evidence="4 5">KUDC1714</strain>
    </source>
</reference>
<dbReference type="InterPro" id="IPR029069">
    <property type="entry name" value="HotDog_dom_sf"/>
</dbReference>
<name>A0ABX6SA65_9BACI</name>
<dbReference type="NCBIfam" id="TIGR00369">
    <property type="entry name" value="unchar_dom_1"/>
    <property type="match status" value="1"/>
</dbReference>
<keyword evidence="5" id="KW-1185">Reference proteome</keyword>
<comment type="similarity">
    <text evidence="1">Belongs to the thioesterase PaaI family.</text>
</comment>
<dbReference type="InterPro" id="IPR003736">
    <property type="entry name" value="PAAI_dom"/>
</dbReference>
<dbReference type="PANTHER" id="PTHR43240:SF5">
    <property type="entry name" value="1,4-DIHYDROXY-2-NAPHTHOYL-COA THIOESTERASE 1"/>
    <property type="match status" value="1"/>
</dbReference>
<dbReference type="SUPFAM" id="SSF54637">
    <property type="entry name" value="Thioesterase/thiol ester dehydrase-isomerase"/>
    <property type="match status" value="1"/>
</dbReference>